<feature type="domain" description="Glycosyltransferase subfamily 4-like N-terminal" evidence="2">
    <location>
        <begin position="66"/>
        <end position="168"/>
    </location>
</feature>
<dbReference type="Proteomes" id="UP000284514">
    <property type="component" value="Unassembled WGS sequence"/>
</dbReference>
<dbReference type="EMBL" id="QSVA01000012">
    <property type="protein sequence ID" value="RGN92448.1"/>
    <property type="molecule type" value="Genomic_DNA"/>
</dbReference>
<dbReference type="SUPFAM" id="SSF53756">
    <property type="entry name" value="UDP-Glycosyltransferase/glycogen phosphorylase"/>
    <property type="match status" value="1"/>
</dbReference>
<dbReference type="AlphaFoldDB" id="A0A3E5EUE4"/>
<sequence length="373" mass="43531">MKVLYIDPQSIYNLAQYDYNLLNNVNAEITYCCNVKYDAKILDKVNYKYVFGYSEYSLQALKALSYIISIFKIMLIVCKVRPDVIHIQWWRLWFIDYIVLSYFKKYCGSIVFTVHNVMPHDSGTAYKKRCTKYYNKVDKLIVHVERTKEQLINEFSILPEKIYVVPHGLLSANVDRTLVDKYYMELENKWNVQNRVVFSCIGYQNHYKGTDIVKSILENNPFLQNNSKVLFIVAGKGNVFTSETMCLYNNLLVINRFIPTEQLEAIMDATDVQLLPYRVISQSGVLLSTIEKEIPYIATDVGGLLDPIHIAPIGWSIPMNSAEVFSSLLEFLVQHPEEILCKKNNRIGWESVKQYYDWENIGRKTMECYMHVL</sequence>
<evidence type="ECO:0000313" key="4">
    <source>
        <dbReference type="EMBL" id="RHC75293.1"/>
    </source>
</evidence>
<evidence type="ECO:0000313" key="3">
    <source>
        <dbReference type="EMBL" id="RGN92448.1"/>
    </source>
</evidence>
<evidence type="ECO:0000313" key="6">
    <source>
        <dbReference type="Proteomes" id="UP000284514"/>
    </source>
</evidence>
<dbReference type="Gene3D" id="3.40.50.2000">
    <property type="entry name" value="Glycogen Phosphorylase B"/>
    <property type="match status" value="2"/>
</dbReference>
<dbReference type="Pfam" id="PF13439">
    <property type="entry name" value="Glyco_transf_4"/>
    <property type="match status" value="1"/>
</dbReference>
<reference evidence="5 6" key="1">
    <citation type="submission" date="2018-08" db="EMBL/GenBank/DDBJ databases">
        <title>A genome reference for cultivated species of the human gut microbiota.</title>
        <authorList>
            <person name="Zou Y."/>
            <person name="Xue W."/>
            <person name="Luo G."/>
        </authorList>
    </citation>
    <scope>NUCLEOTIDE SEQUENCE [LARGE SCALE GENOMIC DNA]</scope>
    <source>
        <strain evidence="4 6">AM34-25</strain>
        <strain evidence="3 5">OM03-4</strain>
    </source>
</reference>
<organism evidence="3 5">
    <name type="scientific">Bacteroides uniformis</name>
    <dbReference type="NCBI Taxonomy" id="820"/>
    <lineage>
        <taxon>Bacteria</taxon>
        <taxon>Pseudomonadati</taxon>
        <taxon>Bacteroidota</taxon>
        <taxon>Bacteroidia</taxon>
        <taxon>Bacteroidales</taxon>
        <taxon>Bacteroidaceae</taxon>
        <taxon>Bacteroides</taxon>
    </lineage>
</organism>
<dbReference type="PANTHER" id="PTHR46401:SF2">
    <property type="entry name" value="GLYCOSYLTRANSFERASE WBBK-RELATED"/>
    <property type="match status" value="1"/>
</dbReference>
<dbReference type="PANTHER" id="PTHR46401">
    <property type="entry name" value="GLYCOSYLTRANSFERASE WBBK-RELATED"/>
    <property type="match status" value="1"/>
</dbReference>
<dbReference type="RefSeq" id="WP_098032226.1">
    <property type="nucleotide sequence ID" value="NZ_JAQNRS010000008.1"/>
</dbReference>
<dbReference type="EMBL" id="QSIF01000005">
    <property type="protein sequence ID" value="RHC75293.1"/>
    <property type="molecule type" value="Genomic_DNA"/>
</dbReference>
<dbReference type="InterPro" id="IPR028098">
    <property type="entry name" value="Glyco_trans_4-like_N"/>
</dbReference>
<evidence type="ECO:0000259" key="2">
    <source>
        <dbReference type="Pfam" id="PF13439"/>
    </source>
</evidence>
<evidence type="ECO:0000256" key="1">
    <source>
        <dbReference type="ARBA" id="ARBA00022679"/>
    </source>
</evidence>
<comment type="caution">
    <text evidence="3">The sequence shown here is derived from an EMBL/GenBank/DDBJ whole genome shotgun (WGS) entry which is preliminary data.</text>
</comment>
<name>A0A3E5EUE4_BACUN</name>
<keyword evidence="1" id="KW-0808">Transferase</keyword>
<gene>
    <name evidence="4" type="ORF">DW831_05140</name>
    <name evidence="3" type="ORF">DXB37_14290</name>
</gene>
<dbReference type="GO" id="GO:0016757">
    <property type="term" value="F:glycosyltransferase activity"/>
    <property type="evidence" value="ECO:0007669"/>
    <property type="project" value="UniProtKB-ARBA"/>
</dbReference>
<evidence type="ECO:0000313" key="5">
    <source>
        <dbReference type="Proteomes" id="UP000260759"/>
    </source>
</evidence>
<accession>A0A3E5EUE4</accession>
<dbReference type="CDD" id="cd03801">
    <property type="entry name" value="GT4_PimA-like"/>
    <property type="match status" value="1"/>
</dbReference>
<dbReference type="GO" id="GO:0009103">
    <property type="term" value="P:lipopolysaccharide biosynthetic process"/>
    <property type="evidence" value="ECO:0007669"/>
    <property type="project" value="TreeGrafter"/>
</dbReference>
<proteinExistence type="predicted"/>
<protein>
    <recommendedName>
        <fullName evidence="2">Glycosyltransferase subfamily 4-like N-terminal domain-containing protein</fullName>
    </recommendedName>
</protein>
<dbReference type="Proteomes" id="UP000260759">
    <property type="component" value="Unassembled WGS sequence"/>
</dbReference>